<dbReference type="InterPro" id="IPR009056">
    <property type="entry name" value="Cyt_c-like_dom"/>
</dbReference>
<dbReference type="InterPro" id="IPR036909">
    <property type="entry name" value="Cyt_c-like_dom_sf"/>
</dbReference>
<dbReference type="GO" id="GO:0009055">
    <property type="term" value="F:electron transfer activity"/>
    <property type="evidence" value="ECO:0007669"/>
    <property type="project" value="InterPro"/>
</dbReference>
<evidence type="ECO:0000256" key="3">
    <source>
        <dbReference type="ARBA" id="ARBA00022723"/>
    </source>
</evidence>
<dbReference type="SUPFAM" id="SSF46626">
    <property type="entry name" value="Cytochrome c"/>
    <property type="match status" value="1"/>
</dbReference>
<gene>
    <name evidence="9" type="ORF">DSOUD_1618</name>
</gene>
<evidence type="ECO:0000313" key="10">
    <source>
        <dbReference type="Proteomes" id="UP000057158"/>
    </source>
</evidence>
<keyword evidence="7" id="KW-0732">Signal</keyword>
<keyword evidence="4" id="KW-0249">Electron transport</keyword>
<accession>A0A0M4D128</accession>
<feature type="signal peptide" evidence="7">
    <location>
        <begin position="1"/>
        <end position="23"/>
    </location>
</feature>
<sequence>MKRMTLWIVAAAALTLTATGALASDEKKEHLGMMGGNQGMKAMAAPSAETLATGKAIYEKTCAVCHDTGVAGAPKLGDKTAWAPHIEEGIDHVVEAAIKGEGAMPPRGGDPSLSDAEVRATVSYMLEQAR</sequence>
<dbReference type="Pfam" id="PF13442">
    <property type="entry name" value="Cytochrome_CBB3"/>
    <property type="match status" value="1"/>
</dbReference>
<evidence type="ECO:0000256" key="6">
    <source>
        <dbReference type="PROSITE-ProRule" id="PRU00433"/>
    </source>
</evidence>
<feature type="domain" description="Cytochrome c" evidence="8">
    <location>
        <begin position="49"/>
        <end position="129"/>
    </location>
</feature>
<dbReference type="PANTHER" id="PTHR40942:SF4">
    <property type="entry name" value="CYTOCHROME C5"/>
    <property type="match status" value="1"/>
</dbReference>
<evidence type="ECO:0000313" key="9">
    <source>
        <dbReference type="EMBL" id="ALC16396.1"/>
    </source>
</evidence>
<dbReference type="GO" id="GO:0020037">
    <property type="term" value="F:heme binding"/>
    <property type="evidence" value="ECO:0007669"/>
    <property type="project" value="InterPro"/>
</dbReference>
<dbReference type="KEGG" id="des:DSOUD_1618"/>
<keyword evidence="2 6" id="KW-0349">Heme</keyword>
<dbReference type="AlphaFoldDB" id="A0A0M4D128"/>
<name>A0A0M4D128_9BACT</name>
<dbReference type="PROSITE" id="PS51007">
    <property type="entry name" value="CYTC"/>
    <property type="match status" value="1"/>
</dbReference>
<evidence type="ECO:0000256" key="7">
    <source>
        <dbReference type="SAM" id="SignalP"/>
    </source>
</evidence>
<dbReference type="STRING" id="1603606.DSOUD_1618"/>
<evidence type="ECO:0000256" key="5">
    <source>
        <dbReference type="ARBA" id="ARBA00023004"/>
    </source>
</evidence>
<evidence type="ECO:0000256" key="2">
    <source>
        <dbReference type="ARBA" id="ARBA00022617"/>
    </source>
</evidence>
<dbReference type="EMBL" id="CP010802">
    <property type="protein sequence ID" value="ALC16396.1"/>
    <property type="molecule type" value="Genomic_DNA"/>
</dbReference>
<reference evidence="9 10" key="1">
    <citation type="submission" date="2015-07" db="EMBL/GenBank/DDBJ databases">
        <title>Isolation and Genomic Characterization of a Novel Halophilic Metal-Reducing Deltaproteobacterium from the Deep Subsurface.</title>
        <authorList>
            <person name="Badalamenti J.P."/>
            <person name="Summers Z.M."/>
            <person name="Gralnick J.A."/>
            <person name="Bond D.R."/>
        </authorList>
    </citation>
    <scope>NUCLEOTIDE SEQUENCE [LARGE SCALE GENOMIC DNA]</scope>
    <source>
        <strain evidence="9 10">WTL</strain>
    </source>
</reference>
<dbReference type="PATRIC" id="fig|1603606.3.peg.1762"/>
<evidence type="ECO:0000256" key="4">
    <source>
        <dbReference type="ARBA" id="ARBA00022982"/>
    </source>
</evidence>
<dbReference type="RefSeq" id="WP_053550500.1">
    <property type="nucleotide sequence ID" value="NZ_CP010802.1"/>
</dbReference>
<dbReference type="Proteomes" id="UP000057158">
    <property type="component" value="Chromosome"/>
</dbReference>
<proteinExistence type="predicted"/>
<dbReference type="PANTHER" id="PTHR40942">
    <property type="match status" value="1"/>
</dbReference>
<feature type="chain" id="PRO_5005791745" evidence="7">
    <location>
        <begin position="24"/>
        <end position="130"/>
    </location>
</feature>
<keyword evidence="3 6" id="KW-0479">Metal-binding</keyword>
<dbReference type="Gene3D" id="1.10.760.10">
    <property type="entry name" value="Cytochrome c-like domain"/>
    <property type="match status" value="1"/>
</dbReference>
<keyword evidence="5 6" id="KW-0408">Iron</keyword>
<dbReference type="GO" id="GO:0005506">
    <property type="term" value="F:iron ion binding"/>
    <property type="evidence" value="ECO:0007669"/>
    <property type="project" value="InterPro"/>
</dbReference>
<organism evidence="9 10">
    <name type="scientific">Desulfuromonas soudanensis</name>
    <dbReference type="NCBI Taxonomy" id="1603606"/>
    <lineage>
        <taxon>Bacteria</taxon>
        <taxon>Pseudomonadati</taxon>
        <taxon>Thermodesulfobacteriota</taxon>
        <taxon>Desulfuromonadia</taxon>
        <taxon>Desulfuromonadales</taxon>
        <taxon>Desulfuromonadaceae</taxon>
        <taxon>Desulfuromonas</taxon>
    </lineage>
</organism>
<keyword evidence="1" id="KW-0813">Transport</keyword>
<dbReference type="InterPro" id="IPR002323">
    <property type="entry name" value="Cyt_CIE"/>
</dbReference>
<evidence type="ECO:0000256" key="1">
    <source>
        <dbReference type="ARBA" id="ARBA00022448"/>
    </source>
</evidence>
<protein>
    <submittedName>
        <fullName evidence="9">Cytochrome c oxidase, cbb3-type, subunit III</fullName>
    </submittedName>
</protein>
<evidence type="ECO:0000259" key="8">
    <source>
        <dbReference type="PROSITE" id="PS51007"/>
    </source>
</evidence>
<keyword evidence="10" id="KW-1185">Reference proteome</keyword>
<dbReference type="PRINTS" id="PR00607">
    <property type="entry name" value="CYTCHROMECIE"/>
</dbReference>